<keyword evidence="2" id="KW-1185">Reference proteome</keyword>
<organism evidence="1 2">
    <name type="scientific">Cichorium intybus</name>
    <name type="common">Chicory</name>
    <dbReference type="NCBI Taxonomy" id="13427"/>
    <lineage>
        <taxon>Eukaryota</taxon>
        <taxon>Viridiplantae</taxon>
        <taxon>Streptophyta</taxon>
        <taxon>Embryophyta</taxon>
        <taxon>Tracheophyta</taxon>
        <taxon>Spermatophyta</taxon>
        <taxon>Magnoliopsida</taxon>
        <taxon>eudicotyledons</taxon>
        <taxon>Gunneridae</taxon>
        <taxon>Pentapetalae</taxon>
        <taxon>asterids</taxon>
        <taxon>campanulids</taxon>
        <taxon>Asterales</taxon>
        <taxon>Asteraceae</taxon>
        <taxon>Cichorioideae</taxon>
        <taxon>Cichorieae</taxon>
        <taxon>Cichoriinae</taxon>
        <taxon>Cichorium</taxon>
    </lineage>
</organism>
<proteinExistence type="predicted"/>
<gene>
    <name evidence="1" type="ORF">L2E82_44672</name>
</gene>
<dbReference type="EMBL" id="CM042016">
    <property type="protein sequence ID" value="KAI3700057.1"/>
    <property type="molecule type" value="Genomic_DNA"/>
</dbReference>
<evidence type="ECO:0000313" key="1">
    <source>
        <dbReference type="EMBL" id="KAI3700057.1"/>
    </source>
</evidence>
<evidence type="ECO:0000313" key="2">
    <source>
        <dbReference type="Proteomes" id="UP001055811"/>
    </source>
</evidence>
<accession>A0ACB8ZPX3</accession>
<comment type="caution">
    <text evidence="1">The sequence shown here is derived from an EMBL/GenBank/DDBJ whole genome shotgun (WGS) entry which is preliminary data.</text>
</comment>
<reference evidence="2" key="1">
    <citation type="journal article" date="2022" name="Mol. Ecol. Resour.">
        <title>The genomes of chicory, endive, great burdock and yacon provide insights into Asteraceae palaeo-polyploidization history and plant inulin production.</title>
        <authorList>
            <person name="Fan W."/>
            <person name="Wang S."/>
            <person name="Wang H."/>
            <person name="Wang A."/>
            <person name="Jiang F."/>
            <person name="Liu H."/>
            <person name="Zhao H."/>
            <person name="Xu D."/>
            <person name="Zhang Y."/>
        </authorList>
    </citation>
    <scope>NUCLEOTIDE SEQUENCE [LARGE SCALE GENOMIC DNA]</scope>
    <source>
        <strain evidence="2">cv. Punajuju</strain>
    </source>
</reference>
<sequence length="509" mass="57719">MNLYEEFMNLFDEPETAKSAEKHATDNQGDELLKIVDNAVNEFESTLEESSVPIPNSDDPTPTSDIPTAIPTKDQPLTHNFDSPPEGETPTLIQEEGPSTGENENENNGNDTQSEAQSETEEIFAEINPEYDPNYRSMLKWTKDHPRSQGETSAGVLTRAQLKEKQTALFSKVEFCMFNSFISKIEPKTVKVALDHADWVQAMQDELNEFECNKVWRFVPTLNKAFVLGMKWVFRTKLDKEGNVIRNKARLVVKGYCQEEGVDYEETFAPVARLESVRIFLAYAAHKGFDVYQMDVKCTFLNGELEETVYVEQPPGFVSNKHPDHCYVLDKAVYGLKQAPRLASSSTEFQKLMETKFEMSSMGKINFFLGLNIRQSSEGISINQEAYTKSLLEKFGMLEDSKVKVPMAFRTKLTPSLEKLAADITLYRQMIGSLLYLTSSRPDIMFVVCYCARYQANPREPHLTAVKNIFRYLKRTTSLGLWYPSGSGFFVQAFSDADRGGCGLDQKRT</sequence>
<reference evidence="1 2" key="2">
    <citation type="journal article" date="2022" name="Mol. Ecol. Resour.">
        <title>The genomes of chicory, endive, great burdock and yacon provide insights into Asteraceae paleo-polyploidization history and plant inulin production.</title>
        <authorList>
            <person name="Fan W."/>
            <person name="Wang S."/>
            <person name="Wang H."/>
            <person name="Wang A."/>
            <person name="Jiang F."/>
            <person name="Liu H."/>
            <person name="Zhao H."/>
            <person name="Xu D."/>
            <person name="Zhang Y."/>
        </authorList>
    </citation>
    <scope>NUCLEOTIDE SEQUENCE [LARGE SCALE GENOMIC DNA]</scope>
    <source>
        <strain evidence="2">cv. Punajuju</strain>
        <tissue evidence="1">Leaves</tissue>
    </source>
</reference>
<dbReference type="Proteomes" id="UP001055811">
    <property type="component" value="Linkage Group LG08"/>
</dbReference>
<protein>
    <submittedName>
        <fullName evidence="1">Uncharacterized protein</fullName>
    </submittedName>
</protein>
<name>A0ACB8ZPX3_CICIN</name>